<proteinExistence type="predicted"/>
<reference evidence="1 2" key="1">
    <citation type="submission" date="2019-06" db="EMBL/GenBank/DDBJ databases">
        <title>WGS assembly of Gossypium darwinii.</title>
        <authorList>
            <person name="Chen Z.J."/>
            <person name="Sreedasyam A."/>
            <person name="Ando A."/>
            <person name="Song Q."/>
            <person name="De L."/>
            <person name="Hulse-Kemp A."/>
            <person name="Ding M."/>
            <person name="Ye W."/>
            <person name="Kirkbride R."/>
            <person name="Jenkins J."/>
            <person name="Plott C."/>
            <person name="Lovell J."/>
            <person name="Lin Y.-M."/>
            <person name="Vaughn R."/>
            <person name="Liu B."/>
            <person name="Li W."/>
            <person name="Simpson S."/>
            <person name="Scheffler B."/>
            <person name="Saski C."/>
            <person name="Grover C."/>
            <person name="Hu G."/>
            <person name="Conover J."/>
            <person name="Carlson J."/>
            <person name="Shu S."/>
            <person name="Boston L."/>
            <person name="Williams M."/>
            <person name="Peterson D."/>
            <person name="Mcgee K."/>
            <person name="Jones D."/>
            <person name="Wendel J."/>
            <person name="Stelly D."/>
            <person name="Grimwood J."/>
            <person name="Schmutz J."/>
        </authorList>
    </citation>
    <scope>NUCLEOTIDE SEQUENCE [LARGE SCALE GENOMIC DNA]</scope>
    <source>
        <strain evidence="1">1808015.09</strain>
    </source>
</reference>
<dbReference type="Proteomes" id="UP000323506">
    <property type="component" value="Chromosome A07"/>
</dbReference>
<dbReference type="EMBL" id="CM017694">
    <property type="protein sequence ID" value="TYH09820.1"/>
    <property type="molecule type" value="Genomic_DNA"/>
</dbReference>
<gene>
    <name evidence="1" type="ORF">ES288_A07G128100v1</name>
</gene>
<protein>
    <submittedName>
        <fullName evidence="1">Uncharacterized protein</fullName>
    </submittedName>
</protein>
<organism evidence="1 2">
    <name type="scientific">Gossypium darwinii</name>
    <name type="common">Darwin's cotton</name>
    <name type="synonym">Gossypium barbadense var. darwinii</name>
    <dbReference type="NCBI Taxonomy" id="34276"/>
    <lineage>
        <taxon>Eukaryota</taxon>
        <taxon>Viridiplantae</taxon>
        <taxon>Streptophyta</taxon>
        <taxon>Embryophyta</taxon>
        <taxon>Tracheophyta</taxon>
        <taxon>Spermatophyta</taxon>
        <taxon>Magnoliopsida</taxon>
        <taxon>eudicotyledons</taxon>
        <taxon>Gunneridae</taxon>
        <taxon>Pentapetalae</taxon>
        <taxon>rosids</taxon>
        <taxon>malvids</taxon>
        <taxon>Malvales</taxon>
        <taxon>Malvaceae</taxon>
        <taxon>Malvoideae</taxon>
        <taxon>Gossypium</taxon>
    </lineage>
</organism>
<evidence type="ECO:0000313" key="2">
    <source>
        <dbReference type="Proteomes" id="UP000323506"/>
    </source>
</evidence>
<accession>A0A5D2FWR1</accession>
<evidence type="ECO:0000313" key="1">
    <source>
        <dbReference type="EMBL" id="TYH09820.1"/>
    </source>
</evidence>
<keyword evidence="2" id="KW-1185">Reference proteome</keyword>
<dbReference type="AlphaFoldDB" id="A0A5D2FWR1"/>
<name>A0A5D2FWR1_GOSDA</name>
<sequence>MVKNKLKFGKKQNTLSPFVSQLSVRVMNPSLCAVSLSIERKKVSPLLLLGLISATERVSGDTITGIPGGCQRCQMRVTKRRTWWPRVACGAGQGQRGMRRLHLGD</sequence>